<sequence length="75" mass="7971">MNPEATWRVRVNTGACIGSGSCVGIAPRHLFMDSYVALPLRELVEPDEDLLAAADSCPAEAINVIDTATGESLIR</sequence>
<organism evidence="1 2">
    <name type="scientific">Allocatelliglobosispora scoriae</name>
    <dbReference type="NCBI Taxonomy" id="643052"/>
    <lineage>
        <taxon>Bacteria</taxon>
        <taxon>Bacillati</taxon>
        <taxon>Actinomycetota</taxon>
        <taxon>Actinomycetes</taxon>
        <taxon>Micromonosporales</taxon>
        <taxon>Micromonosporaceae</taxon>
        <taxon>Allocatelliglobosispora</taxon>
    </lineage>
</organism>
<proteinExistence type="predicted"/>
<name>A0A841C162_9ACTN</name>
<dbReference type="Proteomes" id="UP000587527">
    <property type="component" value="Unassembled WGS sequence"/>
</dbReference>
<dbReference type="EMBL" id="JACHMN010000003">
    <property type="protein sequence ID" value="MBB5874104.1"/>
    <property type="molecule type" value="Genomic_DNA"/>
</dbReference>
<protein>
    <submittedName>
        <fullName evidence="1">Ferredoxin</fullName>
    </submittedName>
</protein>
<dbReference type="AlphaFoldDB" id="A0A841C162"/>
<dbReference type="Pfam" id="PF13370">
    <property type="entry name" value="Fer4_13"/>
    <property type="match status" value="1"/>
</dbReference>
<dbReference type="Gene3D" id="3.30.70.20">
    <property type="match status" value="1"/>
</dbReference>
<comment type="caution">
    <text evidence="1">The sequence shown here is derived from an EMBL/GenBank/DDBJ whole genome shotgun (WGS) entry which is preliminary data.</text>
</comment>
<gene>
    <name evidence="1" type="ORF">F4553_007538</name>
</gene>
<evidence type="ECO:0000313" key="2">
    <source>
        <dbReference type="Proteomes" id="UP000587527"/>
    </source>
</evidence>
<dbReference type="RefSeq" id="WP_312875538.1">
    <property type="nucleotide sequence ID" value="NZ_JACHMN010000003.1"/>
</dbReference>
<keyword evidence="2" id="KW-1185">Reference proteome</keyword>
<dbReference type="SUPFAM" id="SSF54862">
    <property type="entry name" value="4Fe-4S ferredoxins"/>
    <property type="match status" value="1"/>
</dbReference>
<reference evidence="1 2" key="1">
    <citation type="submission" date="2020-08" db="EMBL/GenBank/DDBJ databases">
        <title>Sequencing the genomes of 1000 actinobacteria strains.</title>
        <authorList>
            <person name="Klenk H.-P."/>
        </authorList>
    </citation>
    <scope>NUCLEOTIDE SEQUENCE [LARGE SCALE GENOMIC DNA]</scope>
    <source>
        <strain evidence="1 2">DSM 45362</strain>
    </source>
</reference>
<accession>A0A841C162</accession>
<evidence type="ECO:0000313" key="1">
    <source>
        <dbReference type="EMBL" id="MBB5874104.1"/>
    </source>
</evidence>